<dbReference type="RefSeq" id="WP_152810865.1">
    <property type="nucleotide sequence ID" value="NZ_WHNW01000013.1"/>
</dbReference>
<dbReference type="GO" id="GO:0015942">
    <property type="term" value="P:formate metabolic process"/>
    <property type="evidence" value="ECO:0007669"/>
    <property type="project" value="InterPro"/>
</dbReference>
<dbReference type="SMART" id="SM00926">
    <property type="entry name" value="Molybdop_Fe4S4"/>
    <property type="match status" value="1"/>
</dbReference>
<evidence type="ECO:0000256" key="5">
    <source>
        <dbReference type="ARBA" id="ARBA00022737"/>
    </source>
</evidence>
<dbReference type="CDD" id="cd02753">
    <property type="entry name" value="MopB_Formate-Dh-H"/>
    <property type="match status" value="1"/>
</dbReference>
<comment type="cofactor">
    <cofactor evidence="12">
        <name>[2Fe-2S] cluster</name>
        <dbReference type="ChEBI" id="CHEBI:190135"/>
    </cofactor>
</comment>
<dbReference type="GO" id="GO:0008863">
    <property type="term" value="F:formate dehydrogenase (NAD+) activity"/>
    <property type="evidence" value="ECO:0007669"/>
    <property type="project" value="InterPro"/>
</dbReference>
<dbReference type="FunFam" id="3.40.228.10:FF:000002">
    <property type="entry name" value="Formate dehydrogenase subunit alpha"/>
    <property type="match status" value="1"/>
</dbReference>
<dbReference type="InterPro" id="IPR006656">
    <property type="entry name" value="Mopterin_OxRdtase"/>
</dbReference>
<organism evidence="16 17">
    <name type="scientific">Ostreibacterium oceani</name>
    <dbReference type="NCBI Taxonomy" id="2654998"/>
    <lineage>
        <taxon>Bacteria</taxon>
        <taxon>Pseudomonadati</taxon>
        <taxon>Pseudomonadota</taxon>
        <taxon>Gammaproteobacteria</taxon>
        <taxon>Cardiobacteriales</taxon>
        <taxon>Ostreibacteriaceae</taxon>
        <taxon>Ostreibacterium</taxon>
    </lineage>
</organism>
<evidence type="ECO:0000256" key="7">
    <source>
        <dbReference type="ARBA" id="ARBA00023004"/>
    </source>
</evidence>
<protein>
    <recommendedName>
        <fullName evidence="2">NADH-quinone oxidoreductase subunit G</fullName>
    </recommendedName>
    <alternativeName>
        <fullName evidence="10">NADH dehydrogenase I subunit G</fullName>
    </alternativeName>
    <alternativeName>
        <fullName evidence="11">NDH-1 subunit G</fullName>
    </alternativeName>
</protein>
<dbReference type="PROSITE" id="PS00641">
    <property type="entry name" value="COMPLEX1_75K_1"/>
    <property type="match status" value="1"/>
</dbReference>
<keyword evidence="6" id="KW-0560">Oxidoreductase</keyword>
<evidence type="ECO:0000256" key="10">
    <source>
        <dbReference type="ARBA" id="ARBA00031577"/>
    </source>
</evidence>
<dbReference type="InterPro" id="IPR050123">
    <property type="entry name" value="Prok_molybdopt-oxidoreductase"/>
</dbReference>
<dbReference type="GO" id="GO:0003954">
    <property type="term" value="F:NADH dehydrogenase activity"/>
    <property type="evidence" value="ECO:0007669"/>
    <property type="project" value="TreeGrafter"/>
</dbReference>
<dbReference type="PANTHER" id="PTHR43105">
    <property type="entry name" value="RESPIRATORY NITRATE REDUCTASE"/>
    <property type="match status" value="1"/>
</dbReference>
<evidence type="ECO:0000259" key="14">
    <source>
        <dbReference type="PROSITE" id="PS51379"/>
    </source>
</evidence>
<reference evidence="16 17" key="1">
    <citation type="submission" date="2019-10" db="EMBL/GenBank/DDBJ databases">
        <title>Cardiobacteriales fam. a chemoheterotrophic member of the order Cardiobacteriales, and proposal of Cardiobacteriales fam. nov.</title>
        <authorList>
            <person name="Wang C."/>
        </authorList>
    </citation>
    <scope>NUCLEOTIDE SEQUENCE [LARGE SCALE GENOMIC DNA]</scope>
    <source>
        <strain evidence="16 17">ML27</strain>
    </source>
</reference>
<evidence type="ECO:0000256" key="1">
    <source>
        <dbReference type="ARBA" id="ARBA00007023"/>
    </source>
</evidence>
<dbReference type="Gene3D" id="2.40.40.20">
    <property type="match status" value="1"/>
</dbReference>
<dbReference type="PROSITE" id="PS51085">
    <property type="entry name" value="2FE2S_FER_2"/>
    <property type="match status" value="1"/>
</dbReference>
<comment type="caution">
    <text evidence="16">The sequence shown here is derived from an EMBL/GenBank/DDBJ whole genome shotgun (WGS) entry which is preliminary data.</text>
</comment>
<keyword evidence="17" id="KW-1185">Reference proteome</keyword>
<name>A0A6N7F4R2_9GAMM</name>
<dbReference type="InterPro" id="IPR006478">
    <property type="entry name" value="Formate_DH_asu"/>
</dbReference>
<feature type="domain" description="4Fe-4S Mo/W bis-MGD-type" evidence="15">
    <location>
        <begin position="243"/>
        <end position="298"/>
    </location>
</feature>
<dbReference type="InterPro" id="IPR054351">
    <property type="entry name" value="NADH_UbQ_OxRdtase_ferredoxin"/>
</dbReference>
<keyword evidence="8" id="KW-0411">Iron-sulfur</keyword>
<dbReference type="InterPro" id="IPR036010">
    <property type="entry name" value="2Fe-2S_ferredoxin-like_sf"/>
</dbReference>
<dbReference type="GO" id="GO:1990204">
    <property type="term" value="C:oxidoreductase complex"/>
    <property type="evidence" value="ECO:0007669"/>
    <property type="project" value="UniProtKB-ARBA"/>
</dbReference>
<dbReference type="Pfam" id="PF13510">
    <property type="entry name" value="Fer2_4"/>
    <property type="match status" value="1"/>
</dbReference>
<evidence type="ECO:0000259" key="15">
    <source>
        <dbReference type="PROSITE" id="PS51669"/>
    </source>
</evidence>
<dbReference type="PROSITE" id="PS00198">
    <property type="entry name" value="4FE4S_FER_1"/>
    <property type="match status" value="1"/>
</dbReference>
<evidence type="ECO:0000256" key="8">
    <source>
        <dbReference type="ARBA" id="ARBA00023014"/>
    </source>
</evidence>
<dbReference type="InterPro" id="IPR006657">
    <property type="entry name" value="MoPterin_dinucl-bd_dom"/>
</dbReference>
<dbReference type="InterPro" id="IPR006655">
    <property type="entry name" value="Mopterin_OxRdtase_prok_CS"/>
</dbReference>
<feature type="domain" description="2Fe-2S ferredoxin-type" evidence="13">
    <location>
        <begin position="34"/>
        <end position="112"/>
    </location>
</feature>
<evidence type="ECO:0000256" key="6">
    <source>
        <dbReference type="ARBA" id="ARBA00023002"/>
    </source>
</evidence>
<evidence type="ECO:0000256" key="12">
    <source>
        <dbReference type="ARBA" id="ARBA00034078"/>
    </source>
</evidence>
<dbReference type="Gene3D" id="3.40.50.740">
    <property type="match status" value="1"/>
</dbReference>
<dbReference type="InParanoid" id="A0A6N7F4R2"/>
<dbReference type="PROSITE" id="PS51669">
    <property type="entry name" value="4FE4S_MOW_BIS_MGD"/>
    <property type="match status" value="1"/>
</dbReference>
<dbReference type="InterPro" id="IPR001041">
    <property type="entry name" value="2Fe-2S_ferredoxin-type"/>
</dbReference>
<dbReference type="NCBIfam" id="TIGR01591">
    <property type="entry name" value="Fdh-alpha"/>
    <property type="match status" value="1"/>
</dbReference>
<accession>A0A6N7F4R2</accession>
<evidence type="ECO:0000259" key="13">
    <source>
        <dbReference type="PROSITE" id="PS51085"/>
    </source>
</evidence>
<dbReference type="InterPro" id="IPR006963">
    <property type="entry name" value="Mopterin_OxRdtase_4Fe-4S_dom"/>
</dbReference>
<keyword evidence="5" id="KW-0677">Repeat</keyword>
<keyword evidence="7" id="KW-0408">Iron</keyword>
<dbReference type="PANTHER" id="PTHR43105:SF14">
    <property type="entry name" value="FORMATE DEHYDROGENASE H"/>
    <property type="match status" value="1"/>
</dbReference>
<dbReference type="InterPro" id="IPR000283">
    <property type="entry name" value="NADH_UbQ_OxRdtase_75kDa_su_CS"/>
</dbReference>
<proteinExistence type="inferred from homology"/>
<dbReference type="CDD" id="cd00207">
    <property type="entry name" value="fer2"/>
    <property type="match status" value="1"/>
</dbReference>
<dbReference type="SUPFAM" id="SSF54292">
    <property type="entry name" value="2Fe-2S ferredoxin-like"/>
    <property type="match status" value="1"/>
</dbReference>
<dbReference type="Pfam" id="PF22117">
    <property type="entry name" value="Fer4_Nqo3"/>
    <property type="match status" value="1"/>
</dbReference>
<evidence type="ECO:0000256" key="2">
    <source>
        <dbReference type="ARBA" id="ARBA00019902"/>
    </source>
</evidence>
<dbReference type="AlphaFoldDB" id="A0A6N7F4R2"/>
<dbReference type="Pfam" id="PF04879">
    <property type="entry name" value="Molybdop_Fe4S4"/>
    <property type="match status" value="1"/>
</dbReference>
<evidence type="ECO:0000313" key="17">
    <source>
        <dbReference type="Proteomes" id="UP000471298"/>
    </source>
</evidence>
<dbReference type="SUPFAM" id="SSF53706">
    <property type="entry name" value="Formate dehydrogenase/DMSO reductase, domains 1-3"/>
    <property type="match status" value="1"/>
</dbReference>
<dbReference type="Proteomes" id="UP000471298">
    <property type="component" value="Unassembled WGS sequence"/>
</dbReference>
<evidence type="ECO:0000313" key="16">
    <source>
        <dbReference type="EMBL" id="MPV86876.1"/>
    </source>
</evidence>
<dbReference type="GO" id="GO:0008137">
    <property type="term" value="F:NADH dehydrogenase (ubiquinone) activity"/>
    <property type="evidence" value="ECO:0007669"/>
    <property type="project" value="InterPro"/>
</dbReference>
<dbReference type="PROSITE" id="PS51379">
    <property type="entry name" value="4FE4S_FER_2"/>
    <property type="match status" value="2"/>
</dbReference>
<dbReference type="FunFam" id="3.30.70.20:FF:000035">
    <property type="entry name" value="Iron hydrogenase 1"/>
    <property type="match status" value="1"/>
</dbReference>
<dbReference type="Gene3D" id="2.20.25.90">
    <property type="entry name" value="ADC-like domains"/>
    <property type="match status" value="1"/>
</dbReference>
<gene>
    <name evidence="16" type="ORF">GCU85_09075</name>
</gene>
<evidence type="ECO:0000256" key="4">
    <source>
        <dbReference type="ARBA" id="ARBA00022723"/>
    </source>
</evidence>
<dbReference type="Pfam" id="PF00384">
    <property type="entry name" value="Molybdopterin"/>
    <property type="match status" value="1"/>
</dbReference>
<evidence type="ECO:0000256" key="3">
    <source>
        <dbReference type="ARBA" id="ARBA00022485"/>
    </source>
</evidence>
<keyword evidence="3" id="KW-0004">4Fe-4S</keyword>
<dbReference type="GO" id="GO:0043546">
    <property type="term" value="F:molybdopterin cofactor binding"/>
    <property type="evidence" value="ECO:0007669"/>
    <property type="project" value="InterPro"/>
</dbReference>
<evidence type="ECO:0000256" key="9">
    <source>
        <dbReference type="ARBA" id="ARBA00026021"/>
    </source>
</evidence>
<feature type="domain" description="4Fe-4S ferredoxin-type" evidence="14">
    <location>
        <begin position="209"/>
        <end position="238"/>
    </location>
</feature>
<dbReference type="FunCoup" id="A0A6N7F4R2">
    <property type="interactions" value="142"/>
</dbReference>
<dbReference type="PROSITE" id="PS00490">
    <property type="entry name" value="MOLYBDOPTERIN_PROK_2"/>
    <property type="match status" value="1"/>
</dbReference>
<dbReference type="InterPro" id="IPR041924">
    <property type="entry name" value="Formate_Dh-H_N"/>
</dbReference>
<dbReference type="InterPro" id="IPR017900">
    <property type="entry name" value="4Fe4S_Fe_S_CS"/>
</dbReference>
<dbReference type="GO" id="GO:0051539">
    <property type="term" value="F:4 iron, 4 sulfur cluster binding"/>
    <property type="evidence" value="ECO:0007669"/>
    <property type="project" value="UniProtKB-KW"/>
</dbReference>
<evidence type="ECO:0000256" key="11">
    <source>
        <dbReference type="ARBA" id="ARBA00032783"/>
    </source>
</evidence>
<dbReference type="Gene3D" id="3.10.20.740">
    <property type="match status" value="1"/>
</dbReference>
<sequence>MKIQVNDKLPVYRAQKLPTSLKLELDASGGLFRETVNFELNGQRVTAQAGQTIIQAAKANGVDIPHLCYQEDMRPDGNCRACMVEIEGERVLAPSCCRNVTPDMKVKTNSERALKSQKMVLELLKTDVTDAVFTHENELDYWAEKMGVTTPRFTPKTPTVGDNSHPAIKFNLEACIRCTRCVRACREEQGHNVLGLAKRGNDAHITFDINDKVEASSCVSCGECVQACPTGALSVVADTIATDNVVESACPYCGVGCLVNYHVKDNKIVKVTGRDGPSNYSRLCVKGRFGFDYIDHEHRLTQPMMRKKGSAKDPTMVDFDPANPLAHFEPVSWETALDAAANGLKQAYAEKGGDGIAGFGSAKCSNEEAYLFQKLLRAGLKTNHVDHCSRLCHAASVVALLEGIGSGAVSNQVDDIARTDVAIIIGSNTTGNHPVAATFMRQAQANGTKLIVIDPRQIDLMRHADYAVQFAPDTDVALMNAMIYTIIEEGLTDDEFIRTRTENFDAIKANIVDYAPEKMAPICGVDAETIREIARVYASAENAMIFWGMGITQHTHGTDNARCIIALALITGQVGRPGAGLHPLRGQNNVQGTSDMGVLPMYYPDYQRIDSAESRQKFEAAWQTDLNPETGLMMADIFDSIENDGITAMYIMGENPAMSDPDLTHARKILAKLQHLVVQDIFFTETAYFADVILPASAFAEKTGTFTNTDRRVQLGRKAVNAPQGTRQDLWIINEIAQRIGLEKSYDDAESVFAEMRTVMPSHAGITWDSLESIGSVTYPKRAEDQPSEPVIFRDKFPTANGLGKLVPAVFARAKELPDADYPFVLMTGRQLEHWHTGTMTRRSEVLDHIEPLPPIQMNEHDIERLGLTAGQRVEIASRRGMITANLRLDNSLRNGEIFMSFGYYEAAANMLTNNVIDPAAKIPEFKFCAVTVRAANEQGQTDNAVDKVAAS</sequence>
<dbReference type="Gene3D" id="3.30.70.20">
    <property type="match status" value="1"/>
</dbReference>
<dbReference type="EMBL" id="WHNW01000013">
    <property type="protein sequence ID" value="MPV86876.1"/>
    <property type="molecule type" value="Genomic_DNA"/>
</dbReference>
<dbReference type="PIRSF" id="PIRSF036643">
    <property type="entry name" value="FDH_alpha"/>
    <property type="match status" value="1"/>
</dbReference>
<dbReference type="InterPro" id="IPR017896">
    <property type="entry name" value="4Fe4S_Fe-S-bd"/>
</dbReference>
<keyword evidence="4" id="KW-0479">Metal-binding</keyword>
<dbReference type="GO" id="GO:0016020">
    <property type="term" value="C:membrane"/>
    <property type="evidence" value="ECO:0007669"/>
    <property type="project" value="InterPro"/>
</dbReference>
<dbReference type="SUPFAM" id="SSF50692">
    <property type="entry name" value="ADC-like"/>
    <property type="match status" value="1"/>
</dbReference>
<dbReference type="InterPro" id="IPR009010">
    <property type="entry name" value="Asp_de-COase-like_dom_sf"/>
</dbReference>
<dbReference type="GO" id="GO:0042773">
    <property type="term" value="P:ATP synthesis coupled electron transport"/>
    <property type="evidence" value="ECO:0007669"/>
    <property type="project" value="InterPro"/>
</dbReference>
<feature type="domain" description="4Fe-4S ferredoxin-type" evidence="14">
    <location>
        <begin position="166"/>
        <end position="196"/>
    </location>
</feature>
<dbReference type="Pfam" id="PF01568">
    <property type="entry name" value="Molydop_binding"/>
    <property type="match status" value="1"/>
</dbReference>
<comment type="subunit">
    <text evidence="9">Composed of 13 different subunits. Subunits NuoCD, E, F, and G constitute the peripheral sector of the complex.</text>
</comment>
<dbReference type="Gene3D" id="3.40.228.10">
    <property type="entry name" value="Dimethylsulfoxide Reductase, domain 2"/>
    <property type="match status" value="1"/>
</dbReference>
<dbReference type="SUPFAM" id="SSF54862">
    <property type="entry name" value="4Fe-4S ferredoxins"/>
    <property type="match status" value="1"/>
</dbReference>
<comment type="similarity">
    <text evidence="1">In the C-terminal section; belongs to the prokaryotic molybdopterin-containing oxidoreductase family.</text>
</comment>
<dbReference type="GO" id="GO:0046872">
    <property type="term" value="F:metal ion binding"/>
    <property type="evidence" value="ECO:0007669"/>
    <property type="project" value="UniProtKB-KW"/>
</dbReference>